<dbReference type="EMBL" id="JBBCAQ010000034">
    <property type="protein sequence ID" value="KAK7580473.1"/>
    <property type="molecule type" value="Genomic_DNA"/>
</dbReference>
<dbReference type="AlphaFoldDB" id="A0AAN9TEM7"/>
<dbReference type="PANTHER" id="PTHR10174">
    <property type="entry name" value="ALPHA-TOCOPHEROL TRANSFER PROTEIN-RELATED"/>
    <property type="match status" value="1"/>
</dbReference>
<dbReference type="GO" id="GO:0016020">
    <property type="term" value="C:membrane"/>
    <property type="evidence" value="ECO:0007669"/>
    <property type="project" value="TreeGrafter"/>
</dbReference>
<feature type="domain" description="CRAL-TRIO" evidence="1">
    <location>
        <begin position="342"/>
        <end position="504"/>
    </location>
</feature>
<evidence type="ECO:0000313" key="2">
    <source>
        <dbReference type="EMBL" id="KAK7580473.1"/>
    </source>
</evidence>
<protein>
    <recommendedName>
        <fullName evidence="1">CRAL-TRIO domain-containing protein</fullName>
    </recommendedName>
</protein>
<dbReference type="GO" id="GO:1902936">
    <property type="term" value="F:phosphatidylinositol bisphosphate binding"/>
    <property type="evidence" value="ECO:0007669"/>
    <property type="project" value="TreeGrafter"/>
</dbReference>
<dbReference type="Gene3D" id="3.40.525.10">
    <property type="entry name" value="CRAL-TRIO lipid binding domain"/>
    <property type="match status" value="2"/>
</dbReference>
<dbReference type="InterPro" id="IPR036865">
    <property type="entry name" value="CRAL-TRIO_dom_sf"/>
</dbReference>
<evidence type="ECO:0000259" key="1">
    <source>
        <dbReference type="PROSITE" id="PS50191"/>
    </source>
</evidence>
<sequence>MYLELCTDEQRRDIYAEFDATPETVEKNVQYLISWLEEQPHLPNITDKNLLTNILMRCKNQLKRTETFLDDYYTCRAQLTSLFTNRDPCTEEIRRCMKVVSVIPMPKLTPEGYRVICYNIFEHKADDLPNNEVLLRTYQLTMDILLKEDCHKGLIVISNSENMSYKLFTLMLSSLRQSLTMATFQVWNRPVTDFCEILPKECLPSDYGGEEKSLEECGKKRLAVGQGHNIQQTDKNSATKALESCNVMEKSTMYLKLCSPEQLKDIYSELNITEESLETDIAYLMQWLEQTPHLPNIKSKETLANILIGCKNSMEKAKTHIDYYYTRRSLRQDLFAYRDPCCDEVKKAFKWIGLVPLPKLTPECYRIIVLRIFKEESDKLPNYDSLLSSYQLQYEVINKVDKNKGTILILDFRNITFGFATMVIQDFKKIADLNQKTALMRWKKFIILNPEPLVQQLIALAKAFLSKKLGERMEVWKKDAETLSEVLPKDVLSSTYGGNEPPMEELKDYWYEYVAQFKDWFKAEESINADITKRPRDDPLSIELSGLGLAGSFRKINLD</sequence>
<dbReference type="Pfam" id="PF00650">
    <property type="entry name" value="CRAL_TRIO"/>
    <property type="match status" value="1"/>
</dbReference>
<dbReference type="InterPro" id="IPR036273">
    <property type="entry name" value="CRAL/TRIO_N_dom_sf"/>
</dbReference>
<comment type="caution">
    <text evidence="2">The sequence shown here is derived from an EMBL/GenBank/DDBJ whole genome shotgun (WGS) entry which is preliminary data.</text>
</comment>
<reference evidence="2 3" key="1">
    <citation type="submission" date="2024-03" db="EMBL/GenBank/DDBJ databases">
        <title>Adaptation during the transition from Ophiocordyceps entomopathogen to insect associate is accompanied by gene loss and intensified selection.</title>
        <authorList>
            <person name="Ward C.M."/>
            <person name="Onetto C.A."/>
            <person name="Borneman A.R."/>
        </authorList>
    </citation>
    <scope>NUCLEOTIDE SEQUENCE [LARGE SCALE GENOMIC DNA]</scope>
    <source>
        <strain evidence="2">AWRI1</strain>
        <tissue evidence="2">Single Adult Female</tissue>
    </source>
</reference>
<dbReference type="SUPFAM" id="SSF52087">
    <property type="entry name" value="CRAL/TRIO domain"/>
    <property type="match status" value="2"/>
</dbReference>
<name>A0AAN9TEM7_9HEMI</name>
<dbReference type="Gene3D" id="1.20.5.1200">
    <property type="entry name" value="Alpha-tocopherol transfer"/>
    <property type="match status" value="1"/>
</dbReference>
<dbReference type="Proteomes" id="UP001367676">
    <property type="component" value="Unassembled WGS sequence"/>
</dbReference>
<dbReference type="PANTHER" id="PTHR10174:SF222">
    <property type="entry name" value="GH10083P-RELATED"/>
    <property type="match status" value="1"/>
</dbReference>
<accession>A0AAN9TEM7</accession>
<organism evidence="2 3">
    <name type="scientific">Parthenolecanium corni</name>
    <dbReference type="NCBI Taxonomy" id="536013"/>
    <lineage>
        <taxon>Eukaryota</taxon>
        <taxon>Metazoa</taxon>
        <taxon>Ecdysozoa</taxon>
        <taxon>Arthropoda</taxon>
        <taxon>Hexapoda</taxon>
        <taxon>Insecta</taxon>
        <taxon>Pterygota</taxon>
        <taxon>Neoptera</taxon>
        <taxon>Paraneoptera</taxon>
        <taxon>Hemiptera</taxon>
        <taxon>Sternorrhyncha</taxon>
        <taxon>Coccoidea</taxon>
        <taxon>Coccidae</taxon>
        <taxon>Parthenolecanium</taxon>
    </lineage>
</organism>
<dbReference type="SUPFAM" id="SSF46938">
    <property type="entry name" value="CRAL/TRIO N-terminal domain"/>
    <property type="match status" value="2"/>
</dbReference>
<dbReference type="PROSITE" id="PS50191">
    <property type="entry name" value="CRAL_TRIO"/>
    <property type="match status" value="1"/>
</dbReference>
<dbReference type="InterPro" id="IPR001251">
    <property type="entry name" value="CRAL-TRIO_dom"/>
</dbReference>
<gene>
    <name evidence="2" type="ORF">V9T40_001102</name>
</gene>
<evidence type="ECO:0000313" key="3">
    <source>
        <dbReference type="Proteomes" id="UP001367676"/>
    </source>
</evidence>
<dbReference type="CDD" id="cd00170">
    <property type="entry name" value="SEC14"/>
    <property type="match status" value="1"/>
</dbReference>
<keyword evidence="3" id="KW-1185">Reference proteome</keyword>
<proteinExistence type="predicted"/>